<evidence type="ECO:0000256" key="5">
    <source>
        <dbReference type="PROSITE-ProRule" id="PRU00848"/>
    </source>
</evidence>
<dbReference type="PANTHER" id="PTHR12315">
    <property type="entry name" value="BICOID-INTERACTING PROTEIN RELATED"/>
    <property type="match status" value="1"/>
</dbReference>
<keyword evidence="3 6" id="KW-0808">Transferase</keyword>
<evidence type="ECO:0000256" key="2">
    <source>
        <dbReference type="ARBA" id="ARBA00022603"/>
    </source>
</evidence>
<dbReference type="CDD" id="cd02440">
    <property type="entry name" value="AdoMet_MTases"/>
    <property type="match status" value="1"/>
</dbReference>
<dbReference type="Proteomes" id="UP000796880">
    <property type="component" value="Unassembled WGS sequence"/>
</dbReference>
<dbReference type="GO" id="GO:0008171">
    <property type="term" value="F:O-methyltransferase activity"/>
    <property type="evidence" value="ECO:0007669"/>
    <property type="project" value="UniProtKB-UniRule"/>
</dbReference>
<protein>
    <recommendedName>
        <fullName evidence="6">RNA methyltransferase</fullName>
        <ecNumber evidence="6">2.1.1.-</ecNumber>
    </recommendedName>
</protein>
<dbReference type="EC" id="2.1.1.-" evidence="6"/>
<feature type="domain" description="Bin3-type SAM" evidence="8">
    <location>
        <begin position="48"/>
        <end position="296"/>
    </location>
</feature>
<dbReference type="InterPro" id="IPR010675">
    <property type="entry name" value="Bin3_C"/>
</dbReference>
<evidence type="ECO:0000313" key="9">
    <source>
        <dbReference type="EMBL" id="KAF3441895.1"/>
    </source>
</evidence>
<dbReference type="Pfam" id="PF06325">
    <property type="entry name" value="PrmA"/>
    <property type="match status" value="1"/>
</dbReference>
<evidence type="ECO:0000256" key="1">
    <source>
        <dbReference type="ARBA" id="ARBA00008361"/>
    </source>
</evidence>
<reference evidence="9" key="1">
    <citation type="submission" date="2020-03" db="EMBL/GenBank/DDBJ databases">
        <title>A high-quality chromosome-level genome assembly of a woody plant with both climbing and erect habits, Rhamnella rubrinervis.</title>
        <authorList>
            <person name="Lu Z."/>
            <person name="Yang Y."/>
            <person name="Zhu X."/>
            <person name="Sun Y."/>
        </authorList>
    </citation>
    <scope>NUCLEOTIDE SEQUENCE</scope>
    <source>
        <strain evidence="9">BYM</strain>
        <tissue evidence="9">Leaf</tissue>
    </source>
</reference>
<sequence>MEGKRKKREEEKSEQQVQEAKKKRKEIFPFGNYRSYYGYRIGQDLEEDPRLKVFKKEWFEGKDCLDIGCNSGVLTIQIAKKFLCQSILGIDIDSNRVEDARWNLRKIVNLENAGKVNGKAARVKISVDSNGRGNNIAAPSDEETKQVLNKSSPSKGRELFDIVSFRHENFVQSSHSPEKNYDTILCLSVTKWIHLNWGDDGLITLFSRIWRLLKPGGILVLEPQPWKSYENNHLVSKTTAANYKQIQYGPGSFQDILLDKHDYSEMGFGNFCSCGLMEAVENCMSEPYRFAMGSTY</sequence>
<dbReference type="SUPFAM" id="SSF53335">
    <property type="entry name" value="S-adenosyl-L-methionine-dependent methyltransferases"/>
    <property type="match status" value="1"/>
</dbReference>
<proteinExistence type="inferred from homology"/>
<dbReference type="Gene3D" id="3.40.50.150">
    <property type="entry name" value="Vaccinia Virus protein VP39"/>
    <property type="match status" value="1"/>
</dbReference>
<dbReference type="PROSITE" id="PS51515">
    <property type="entry name" value="BIN3_SAM"/>
    <property type="match status" value="1"/>
</dbReference>
<dbReference type="GO" id="GO:0008173">
    <property type="term" value="F:RNA methyltransferase activity"/>
    <property type="evidence" value="ECO:0007669"/>
    <property type="project" value="UniProtKB-UniRule"/>
</dbReference>
<keyword evidence="10" id="KW-1185">Reference proteome</keyword>
<comment type="caution">
    <text evidence="9">The sequence shown here is derived from an EMBL/GenBank/DDBJ whole genome shotgun (WGS) entry which is preliminary data.</text>
</comment>
<evidence type="ECO:0000259" key="8">
    <source>
        <dbReference type="PROSITE" id="PS51515"/>
    </source>
</evidence>
<dbReference type="InterPro" id="IPR039772">
    <property type="entry name" value="Bin3-like"/>
</dbReference>
<name>A0A8K0GYE0_9ROSA</name>
<dbReference type="GO" id="GO:0032259">
    <property type="term" value="P:methylation"/>
    <property type="evidence" value="ECO:0007669"/>
    <property type="project" value="UniProtKB-KW"/>
</dbReference>
<dbReference type="InterPro" id="IPR024160">
    <property type="entry name" value="BIN3_SAM-bd_dom"/>
</dbReference>
<accession>A0A8K0GYE0</accession>
<keyword evidence="2 6" id="KW-0489">Methyltransferase</keyword>
<dbReference type="AlphaFoldDB" id="A0A8K0GYE0"/>
<dbReference type="PANTHER" id="PTHR12315:SF0">
    <property type="entry name" value="7SK SNRNA METHYLPHOSPHATE CAPPING ENZYME"/>
    <property type="match status" value="1"/>
</dbReference>
<dbReference type="EMBL" id="VOIH02000007">
    <property type="protein sequence ID" value="KAF3441895.1"/>
    <property type="molecule type" value="Genomic_DNA"/>
</dbReference>
<comment type="similarity">
    <text evidence="1 6">Belongs to the methyltransferase superfamily.</text>
</comment>
<feature type="region of interest" description="Disordered" evidence="7">
    <location>
        <begin position="1"/>
        <end position="23"/>
    </location>
</feature>
<evidence type="ECO:0000256" key="4">
    <source>
        <dbReference type="ARBA" id="ARBA00022691"/>
    </source>
</evidence>
<keyword evidence="4 5" id="KW-0949">S-adenosyl-L-methionine</keyword>
<dbReference type="InterPro" id="IPR029063">
    <property type="entry name" value="SAM-dependent_MTases_sf"/>
</dbReference>
<dbReference type="Pfam" id="PF06859">
    <property type="entry name" value="Bin3"/>
    <property type="match status" value="1"/>
</dbReference>
<evidence type="ECO:0000256" key="6">
    <source>
        <dbReference type="RuleBase" id="RU367087"/>
    </source>
</evidence>
<dbReference type="GO" id="GO:0017069">
    <property type="term" value="F:snRNA binding"/>
    <property type="evidence" value="ECO:0007669"/>
    <property type="project" value="TreeGrafter"/>
</dbReference>
<evidence type="ECO:0000256" key="7">
    <source>
        <dbReference type="SAM" id="MobiDB-lite"/>
    </source>
</evidence>
<gene>
    <name evidence="9" type="ORF">FNV43_RR15810</name>
</gene>
<dbReference type="GO" id="GO:0040031">
    <property type="term" value="P:snRNA modification"/>
    <property type="evidence" value="ECO:0007669"/>
    <property type="project" value="TreeGrafter"/>
</dbReference>
<organism evidence="9 10">
    <name type="scientific">Rhamnella rubrinervis</name>
    <dbReference type="NCBI Taxonomy" id="2594499"/>
    <lineage>
        <taxon>Eukaryota</taxon>
        <taxon>Viridiplantae</taxon>
        <taxon>Streptophyta</taxon>
        <taxon>Embryophyta</taxon>
        <taxon>Tracheophyta</taxon>
        <taxon>Spermatophyta</taxon>
        <taxon>Magnoliopsida</taxon>
        <taxon>eudicotyledons</taxon>
        <taxon>Gunneridae</taxon>
        <taxon>Pentapetalae</taxon>
        <taxon>rosids</taxon>
        <taxon>fabids</taxon>
        <taxon>Rosales</taxon>
        <taxon>Rhamnaceae</taxon>
        <taxon>rhamnoid group</taxon>
        <taxon>Rhamneae</taxon>
        <taxon>Rhamnella</taxon>
    </lineage>
</organism>
<feature type="compositionally biased region" description="Basic and acidic residues" evidence="7">
    <location>
        <begin position="1"/>
        <end position="14"/>
    </location>
</feature>
<dbReference type="OrthoDB" id="10017101at2759"/>
<evidence type="ECO:0000313" key="10">
    <source>
        <dbReference type="Proteomes" id="UP000796880"/>
    </source>
</evidence>
<evidence type="ECO:0000256" key="3">
    <source>
        <dbReference type="ARBA" id="ARBA00022679"/>
    </source>
</evidence>